<keyword evidence="2" id="KW-1185">Reference proteome</keyword>
<protein>
    <submittedName>
        <fullName evidence="1">Vancomycin high temperature exclusion protein</fullName>
    </submittedName>
</protein>
<evidence type="ECO:0000313" key="2">
    <source>
        <dbReference type="Proteomes" id="UP001631969"/>
    </source>
</evidence>
<dbReference type="EMBL" id="JBJURJ010000017">
    <property type="protein sequence ID" value="MFM9331179.1"/>
    <property type="molecule type" value="Genomic_DNA"/>
</dbReference>
<comment type="caution">
    <text evidence="1">The sequence shown here is derived from an EMBL/GenBank/DDBJ whole genome shotgun (WGS) entry which is preliminary data.</text>
</comment>
<name>A0ACC7P4K7_9BACL</name>
<reference evidence="1" key="1">
    <citation type="submission" date="2024-12" db="EMBL/GenBank/DDBJ databases">
        <authorList>
            <person name="Wu N."/>
        </authorList>
    </citation>
    <scope>NUCLEOTIDE SEQUENCE</scope>
    <source>
        <strain evidence="1">P15</strain>
    </source>
</reference>
<sequence length="222" mass="24816">MFKWIRRIGIAIVAIVAAAAAIVLFIDRFVVISVKSRIVEPDEAPDATAILVLGASVFGNGQVSDILKDRLDTALELYRNKKAKRILVSGDHGSVDYDEVGTMKRYLTDRKVPASAIFMDHAGFSTYESMYRAKAVFDVDRVIIVTQQYHLSRAVFVGKSLGLDAYGVAADKRSYRDMDKYRLREVLARNKDFYLSRIWKPEPPDLGDKIPITGDGRVTANP</sequence>
<gene>
    <name evidence="1" type="ORF">ACI1P1_23060</name>
</gene>
<proteinExistence type="predicted"/>
<evidence type="ECO:0000313" key="1">
    <source>
        <dbReference type="EMBL" id="MFM9331179.1"/>
    </source>
</evidence>
<organism evidence="1 2">
    <name type="scientific">Paenibacillus mesotrionivorans</name>
    <dbReference type="NCBI Taxonomy" id="3160968"/>
    <lineage>
        <taxon>Bacteria</taxon>
        <taxon>Bacillati</taxon>
        <taxon>Bacillota</taxon>
        <taxon>Bacilli</taxon>
        <taxon>Bacillales</taxon>
        <taxon>Paenibacillaceae</taxon>
        <taxon>Paenibacillus</taxon>
    </lineage>
</organism>
<accession>A0ACC7P4K7</accession>
<dbReference type="Proteomes" id="UP001631969">
    <property type="component" value="Unassembled WGS sequence"/>
</dbReference>